<dbReference type="PANTHER" id="PTHR11076:SF33">
    <property type="entry name" value="DNA POLYMERASE KAPPA"/>
    <property type="match status" value="1"/>
</dbReference>
<feature type="active site" evidence="3">
    <location>
        <position position="106"/>
    </location>
</feature>
<keyword evidence="3" id="KW-0238">DNA-binding</keyword>
<keyword evidence="3" id="KW-0227">DNA damage</keyword>
<gene>
    <name evidence="3 5" type="primary">dinB</name>
    <name evidence="5" type="ORF">IAD25_07785</name>
</gene>
<name>A0A9D1N8K9_9FIRM</name>
<accession>A0A9D1N8K9</accession>
<keyword evidence="3" id="KW-0235">DNA replication</keyword>
<feature type="site" description="Substrate discrimination" evidence="3">
    <location>
        <position position="14"/>
    </location>
</feature>
<dbReference type="EMBL" id="DVOB01000162">
    <property type="protein sequence ID" value="HIU96586.1"/>
    <property type="molecule type" value="Genomic_DNA"/>
</dbReference>
<dbReference type="GO" id="GO:0042276">
    <property type="term" value="P:error-prone translesion synthesis"/>
    <property type="evidence" value="ECO:0007669"/>
    <property type="project" value="TreeGrafter"/>
</dbReference>
<dbReference type="PANTHER" id="PTHR11076">
    <property type="entry name" value="DNA REPAIR POLYMERASE UMUC / TRANSFERASE FAMILY MEMBER"/>
    <property type="match status" value="1"/>
</dbReference>
<dbReference type="GO" id="GO:0000287">
    <property type="term" value="F:magnesium ion binding"/>
    <property type="evidence" value="ECO:0007669"/>
    <property type="project" value="UniProtKB-UniRule"/>
</dbReference>
<organism evidence="5 6">
    <name type="scientific">Candidatus Allocopromorpha excrementipullorum</name>
    <dbReference type="NCBI Taxonomy" id="2840743"/>
    <lineage>
        <taxon>Bacteria</taxon>
        <taxon>Bacillati</taxon>
        <taxon>Bacillota</taxon>
        <taxon>Clostridia</taxon>
        <taxon>Eubacteriales</taxon>
        <taxon>Eubacteriaceae</taxon>
        <taxon>Eubacteriaceae incertae sedis</taxon>
        <taxon>Candidatus Allocopromorpha</taxon>
    </lineage>
</organism>
<dbReference type="GO" id="GO:0009432">
    <property type="term" value="P:SOS response"/>
    <property type="evidence" value="ECO:0007669"/>
    <property type="project" value="TreeGrafter"/>
</dbReference>
<dbReference type="Pfam" id="PF11798">
    <property type="entry name" value="IMS_HHH"/>
    <property type="match status" value="1"/>
</dbReference>
<protein>
    <recommendedName>
        <fullName evidence="3">DNA polymerase IV</fullName>
        <shortName evidence="3">Pol IV</shortName>
        <ecNumber evidence="3">2.7.7.7</ecNumber>
    </recommendedName>
</protein>
<evidence type="ECO:0000313" key="5">
    <source>
        <dbReference type="EMBL" id="HIU96586.1"/>
    </source>
</evidence>
<evidence type="ECO:0000256" key="3">
    <source>
        <dbReference type="HAMAP-Rule" id="MF_01113"/>
    </source>
</evidence>
<dbReference type="PROSITE" id="PS50173">
    <property type="entry name" value="UMUC"/>
    <property type="match status" value="1"/>
</dbReference>
<keyword evidence="3" id="KW-0234">DNA repair</keyword>
<evidence type="ECO:0000313" key="6">
    <source>
        <dbReference type="Proteomes" id="UP000824130"/>
    </source>
</evidence>
<sequence>MDRVILHCDMNGFYASVELIDYPHLKDKPMAVCGSPENRHGIILAKNEIAKRYGVVTAETLWQARKKCPGLQVVPPHHDKYRHYSRLINEIYLRYTDMVEPFSIDESWLDVTASTNLFGTGSHMADEIRETVKKELGLTLSAGVSFNKIFAKMGSDYRKPDATTVISRENFKEILWPLDVRAMFFVGKATAQKLHDFGIKTIGELAAADKKMISGMLGKQGSTIHDYANGLDTTPVARYDQPEQIKSVGNGITFRRNLHGMEDIKTAVTGLSDTVATRLRKHGLKAFGVKVDIKDPSLKVISRQQQLDNPTNVSEVIASSAIDTIKKSWRMRDPIRMLTITAINLCDENQAQQLSLFSNENVLAEKGEKVERAMDNIRKKFGTGAISFGSIINNDIGLDAGSTDPAFSDVRTPPDRDD</sequence>
<comment type="function">
    <text evidence="3">Poorly processive, error-prone DNA polymerase involved in untargeted mutagenesis. Copies undamaged DNA at stalled replication forks, which arise in vivo from mismatched or misaligned primer ends. These misaligned primers can be extended by PolIV. Exhibits no 3'-5' exonuclease (proofreading) activity. May be involved in translesional synthesis, in conjunction with the beta clamp from PolIII.</text>
</comment>
<comment type="subcellular location">
    <subcellularLocation>
        <location evidence="3">Cytoplasm</location>
    </subcellularLocation>
</comment>
<feature type="binding site" evidence="3">
    <location>
        <position position="9"/>
    </location>
    <ligand>
        <name>Mg(2+)</name>
        <dbReference type="ChEBI" id="CHEBI:18420"/>
    </ligand>
</feature>
<dbReference type="SUPFAM" id="SSF56672">
    <property type="entry name" value="DNA/RNA polymerases"/>
    <property type="match status" value="1"/>
</dbReference>
<dbReference type="InterPro" id="IPR043502">
    <property type="entry name" value="DNA/RNA_pol_sf"/>
</dbReference>
<dbReference type="EC" id="2.7.7.7" evidence="3"/>
<dbReference type="Pfam" id="PF00817">
    <property type="entry name" value="IMS"/>
    <property type="match status" value="1"/>
</dbReference>
<dbReference type="GO" id="GO:0006261">
    <property type="term" value="P:DNA-templated DNA replication"/>
    <property type="evidence" value="ECO:0007669"/>
    <property type="project" value="UniProtKB-UniRule"/>
</dbReference>
<dbReference type="InterPro" id="IPR024728">
    <property type="entry name" value="PolY_HhH_motif"/>
</dbReference>
<comment type="cofactor">
    <cofactor evidence="3">
        <name>Mg(2+)</name>
        <dbReference type="ChEBI" id="CHEBI:18420"/>
    </cofactor>
    <text evidence="3">Binds 2 magnesium ions per subunit.</text>
</comment>
<keyword evidence="3" id="KW-0479">Metal-binding</keyword>
<dbReference type="GO" id="GO:0003887">
    <property type="term" value="F:DNA-directed DNA polymerase activity"/>
    <property type="evidence" value="ECO:0007669"/>
    <property type="project" value="UniProtKB-UniRule"/>
</dbReference>
<evidence type="ECO:0000259" key="4">
    <source>
        <dbReference type="PROSITE" id="PS50173"/>
    </source>
</evidence>
<dbReference type="InterPro" id="IPR043128">
    <property type="entry name" value="Rev_trsase/Diguanyl_cyclase"/>
</dbReference>
<dbReference type="GO" id="GO:0005829">
    <property type="term" value="C:cytosol"/>
    <property type="evidence" value="ECO:0007669"/>
    <property type="project" value="TreeGrafter"/>
</dbReference>
<dbReference type="Gene3D" id="3.40.1170.60">
    <property type="match status" value="1"/>
</dbReference>
<reference evidence="5" key="2">
    <citation type="journal article" date="2021" name="PeerJ">
        <title>Extensive microbial diversity within the chicken gut microbiome revealed by metagenomics and culture.</title>
        <authorList>
            <person name="Gilroy R."/>
            <person name="Ravi A."/>
            <person name="Getino M."/>
            <person name="Pursley I."/>
            <person name="Horton D.L."/>
            <person name="Alikhan N.F."/>
            <person name="Baker D."/>
            <person name="Gharbi K."/>
            <person name="Hall N."/>
            <person name="Watson M."/>
            <person name="Adriaenssens E.M."/>
            <person name="Foster-Nyarko E."/>
            <person name="Jarju S."/>
            <person name="Secka A."/>
            <person name="Antonio M."/>
            <person name="Oren A."/>
            <person name="Chaudhuri R.R."/>
            <person name="La Ragione R."/>
            <person name="Hildebrand F."/>
            <person name="Pallen M.J."/>
        </authorList>
    </citation>
    <scope>NUCLEOTIDE SEQUENCE</scope>
    <source>
        <strain evidence="5">ChiSjej4B22-8349</strain>
    </source>
</reference>
<dbReference type="InterPro" id="IPR050116">
    <property type="entry name" value="DNA_polymerase-Y"/>
</dbReference>
<dbReference type="Pfam" id="PF11799">
    <property type="entry name" value="IMS_C"/>
    <property type="match status" value="1"/>
</dbReference>
<dbReference type="InterPro" id="IPR036775">
    <property type="entry name" value="DNA_pol_Y-fam_lit_finger_sf"/>
</dbReference>
<keyword evidence="3" id="KW-0239">DNA-directed DNA polymerase</keyword>
<dbReference type="Proteomes" id="UP000824130">
    <property type="component" value="Unassembled WGS sequence"/>
</dbReference>
<dbReference type="SUPFAM" id="SSF100879">
    <property type="entry name" value="Lesion bypass DNA polymerase (Y-family), little finger domain"/>
    <property type="match status" value="1"/>
</dbReference>
<evidence type="ECO:0000256" key="2">
    <source>
        <dbReference type="ARBA" id="ARBA00022457"/>
    </source>
</evidence>
<dbReference type="NCBIfam" id="NF002677">
    <property type="entry name" value="PRK02406.1"/>
    <property type="match status" value="1"/>
</dbReference>
<dbReference type="CDD" id="cd03586">
    <property type="entry name" value="PolY_Pol_IV_kappa"/>
    <property type="match status" value="1"/>
</dbReference>
<dbReference type="InterPro" id="IPR001126">
    <property type="entry name" value="UmuC"/>
</dbReference>
<feature type="domain" description="UmuC" evidence="4">
    <location>
        <begin position="5"/>
        <end position="187"/>
    </location>
</feature>
<keyword evidence="3" id="KW-0963">Cytoplasm</keyword>
<reference evidence="5" key="1">
    <citation type="submission" date="2020-10" db="EMBL/GenBank/DDBJ databases">
        <authorList>
            <person name="Gilroy R."/>
        </authorList>
    </citation>
    <scope>NUCLEOTIDE SEQUENCE</scope>
    <source>
        <strain evidence="5">ChiSjej4B22-8349</strain>
    </source>
</reference>
<keyword evidence="3" id="KW-0460">Magnesium</keyword>
<evidence type="ECO:0000256" key="1">
    <source>
        <dbReference type="ARBA" id="ARBA00010945"/>
    </source>
</evidence>
<keyword evidence="3 5" id="KW-0548">Nucleotidyltransferase</keyword>
<dbReference type="Gene3D" id="3.30.1490.100">
    <property type="entry name" value="DNA polymerase, Y-family, little finger domain"/>
    <property type="match status" value="1"/>
</dbReference>
<dbReference type="HAMAP" id="MF_01113">
    <property type="entry name" value="DNApol_IV"/>
    <property type="match status" value="1"/>
</dbReference>
<comment type="caution">
    <text evidence="5">The sequence shown here is derived from an EMBL/GenBank/DDBJ whole genome shotgun (WGS) entry which is preliminary data.</text>
</comment>
<proteinExistence type="inferred from homology"/>
<dbReference type="Gene3D" id="1.10.150.20">
    <property type="entry name" value="5' to 3' exonuclease, C-terminal subdomain"/>
    <property type="match status" value="1"/>
</dbReference>
<keyword evidence="2 3" id="KW-0515">Mutator protein</keyword>
<dbReference type="InterPro" id="IPR017961">
    <property type="entry name" value="DNA_pol_Y-fam_little_finger"/>
</dbReference>
<comment type="similarity">
    <text evidence="1 3">Belongs to the DNA polymerase type-Y family.</text>
</comment>
<feature type="binding site" evidence="3">
    <location>
        <position position="105"/>
    </location>
    <ligand>
        <name>Mg(2+)</name>
        <dbReference type="ChEBI" id="CHEBI:18420"/>
    </ligand>
</feature>
<comment type="subunit">
    <text evidence="3">Monomer.</text>
</comment>
<dbReference type="AlphaFoldDB" id="A0A9D1N8K9"/>
<comment type="catalytic activity">
    <reaction evidence="3">
        <text>DNA(n) + a 2'-deoxyribonucleoside 5'-triphosphate = DNA(n+1) + diphosphate</text>
        <dbReference type="Rhea" id="RHEA:22508"/>
        <dbReference type="Rhea" id="RHEA-COMP:17339"/>
        <dbReference type="Rhea" id="RHEA-COMP:17340"/>
        <dbReference type="ChEBI" id="CHEBI:33019"/>
        <dbReference type="ChEBI" id="CHEBI:61560"/>
        <dbReference type="ChEBI" id="CHEBI:173112"/>
        <dbReference type="EC" id="2.7.7.7"/>
    </reaction>
</comment>
<keyword evidence="3 5" id="KW-0808">Transferase</keyword>
<dbReference type="GO" id="GO:0006281">
    <property type="term" value="P:DNA repair"/>
    <property type="evidence" value="ECO:0007669"/>
    <property type="project" value="UniProtKB-UniRule"/>
</dbReference>
<dbReference type="Gene3D" id="3.30.70.270">
    <property type="match status" value="1"/>
</dbReference>
<dbReference type="GO" id="GO:0003684">
    <property type="term" value="F:damaged DNA binding"/>
    <property type="evidence" value="ECO:0007669"/>
    <property type="project" value="InterPro"/>
</dbReference>
<dbReference type="InterPro" id="IPR022880">
    <property type="entry name" value="DNApol_IV"/>
</dbReference>